<dbReference type="eggNOG" id="KOG1200">
    <property type="taxonomic scope" value="Eukaryota"/>
</dbReference>
<dbReference type="InterPro" id="IPR036291">
    <property type="entry name" value="NAD(P)-bd_dom_sf"/>
</dbReference>
<reference evidence="5 6" key="1">
    <citation type="journal article" date="2012" name="Eukaryot. Cell">
        <title>Genome sequence of the Trichosporon asahii environmental strain CBS 8904.</title>
        <authorList>
            <person name="Yang R.Y."/>
            <person name="Li H.T."/>
            <person name="Zhu H."/>
            <person name="Zhou G.P."/>
            <person name="Wang M."/>
            <person name="Wang L."/>
        </authorList>
    </citation>
    <scope>NUCLEOTIDE SEQUENCE [LARGE SCALE GENOMIC DNA]</scope>
    <source>
        <strain evidence="5 6">CBS 8904</strain>
    </source>
</reference>
<dbReference type="InterPro" id="IPR052178">
    <property type="entry name" value="Sec_Metab_Biosynth_SDR"/>
</dbReference>
<dbReference type="Pfam" id="PF00106">
    <property type="entry name" value="adh_short"/>
    <property type="match status" value="1"/>
</dbReference>
<dbReference type="InterPro" id="IPR002347">
    <property type="entry name" value="SDR_fam"/>
</dbReference>
<evidence type="ECO:0000256" key="3">
    <source>
        <dbReference type="ARBA" id="ARBA00023002"/>
    </source>
</evidence>
<evidence type="ECO:0000256" key="4">
    <source>
        <dbReference type="SAM" id="MobiDB-lite"/>
    </source>
</evidence>
<evidence type="ECO:0000256" key="2">
    <source>
        <dbReference type="ARBA" id="ARBA00022857"/>
    </source>
</evidence>
<feature type="region of interest" description="Disordered" evidence="4">
    <location>
        <begin position="86"/>
        <end position="109"/>
    </location>
</feature>
<sequence length="347" mass="37132">MLSVASSRTTPSATDQTPMPSAAAVKRVILSTRTHAHAAALDSNSRSVGMWAIGGDGNACYSKEAGQQPAPWSGWRLAMTSGWPISSEKAGQQPQPAVVDFGKRPRPSPDPVTFSCRGYKAGALRPPQSSQPTSRRRVAHIFNICLPRLATHATHYTSSMIDLKGKRALVTGGSRGLGAEISKQLADRGCKVAVNYAASKDRAEETVKSLKGDGHVLVQGDVFSRAGVEAVAKEAKEKLGGVDIVISNAGWTKIAPWSDIPVSKAGSIHLVRGLAKSLGPNIRVNAVAPGLILTEWADRFPEEVKENWKEATALKHVPYTEDIAQTYSEYGDWLRGQSDEEQGSEVV</sequence>
<keyword evidence="6" id="KW-1185">Reference proteome</keyword>
<comment type="similarity">
    <text evidence="1">Belongs to the short-chain dehydrogenases/reductases (SDR) family.</text>
</comment>
<dbReference type="PANTHER" id="PTHR43618:SF2">
    <property type="entry name" value="CHAIN DEHYDROGENASE, PUTATIVE (AFU_ORTHOLOGUE AFUA_6G06930)-RELATED"/>
    <property type="match status" value="1"/>
</dbReference>
<dbReference type="EMBL" id="AMBO01000279">
    <property type="protein sequence ID" value="EKD02599.1"/>
    <property type="molecule type" value="Genomic_DNA"/>
</dbReference>
<dbReference type="InParanoid" id="K1WNC5"/>
<dbReference type="PRINTS" id="PR00081">
    <property type="entry name" value="GDHRDH"/>
</dbReference>
<dbReference type="SUPFAM" id="SSF51735">
    <property type="entry name" value="NAD(P)-binding Rossmann-fold domains"/>
    <property type="match status" value="1"/>
</dbReference>
<accession>K1WNC5</accession>
<dbReference type="PANTHER" id="PTHR43618">
    <property type="entry name" value="7-ALPHA-HYDROXYSTEROID DEHYDROGENASE"/>
    <property type="match status" value="1"/>
</dbReference>
<feature type="compositionally biased region" description="Polar residues" evidence="4">
    <location>
        <begin position="1"/>
        <end position="19"/>
    </location>
</feature>
<dbReference type="HOGENOM" id="CLU_799710_0_0_1"/>
<gene>
    <name evidence="5" type="ORF">A1Q2_03121</name>
</gene>
<keyword evidence="2" id="KW-0521">NADP</keyword>
<evidence type="ECO:0000313" key="5">
    <source>
        <dbReference type="EMBL" id="EKD02599.1"/>
    </source>
</evidence>
<proteinExistence type="inferred from homology"/>
<dbReference type="Proteomes" id="UP000006757">
    <property type="component" value="Unassembled WGS sequence"/>
</dbReference>
<evidence type="ECO:0000313" key="6">
    <source>
        <dbReference type="Proteomes" id="UP000006757"/>
    </source>
</evidence>
<name>K1WNC5_TRIAC</name>
<feature type="region of interest" description="Disordered" evidence="4">
    <location>
        <begin position="1"/>
        <end position="21"/>
    </location>
</feature>
<keyword evidence="3" id="KW-0560">Oxidoreductase</keyword>
<protein>
    <submittedName>
        <fullName evidence="5">Uncharacterized protein</fullName>
    </submittedName>
</protein>
<dbReference type="STRING" id="1220162.K1WNC5"/>
<dbReference type="GO" id="GO:0016491">
    <property type="term" value="F:oxidoreductase activity"/>
    <property type="evidence" value="ECO:0007669"/>
    <property type="project" value="UniProtKB-KW"/>
</dbReference>
<dbReference type="Gene3D" id="3.40.50.720">
    <property type="entry name" value="NAD(P)-binding Rossmann-like Domain"/>
    <property type="match status" value="2"/>
</dbReference>
<evidence type="ECO:0000256" key="1">
    <source>
        <dbReference type="ARBA" id="ARBA00006484"/>
    </source>
</evidence>
<dbReference type="AlphaFoldDB" id="K1WNC5"/>
<comment type="caution">
    <text evidence="5">The sequence shown here is derived from an EMBL/GenBank/DDBJ whole genome shotgun (WGS) entry which is preliminary data.</text>
</comment>
<organism evidence="5 6">
    <name type="scientific">Trichosporon asahii var. asahii (strain CBS 8904)</name>
    <name type="common">Yeast</name>
    <dbReference type="NCBI Taxonomy" id="1220162"/>
    <lineage>
        <taxon>Eukaryota</taxon>
        <taxon>Fungi</taxon>
        <taxon>Dikarya</taxon>
        <taxon>Basidiomycota</taxon>
        <taxon>Agaricomycotina</taxon>
        <taxon>Tremellomycetes</taxon>
        <taxon>Trichosporonales</taxon>
        <taxon>Trichosporonaceae</taxon>
        <taxon>Trichosporon</taxon>
    </lineage>
</organism>
<dbReference type="Pfam" id="PF13561">
    <property type="entry name" value="adh_short_C2"/>
    <property type="match status" value="1"/>
</dbReference>